<dbReference type="AlphaFoldDB" id="X1SJD9"/>
<evidence type="ECO:0000313" key="1">
    <source>
        <dbReference type="EMBL" id="GAI93073.1"/>
    </source>
</evidence>
<organism evidence="1">
    <name type="scientific">marine sediment metagenome</name>
    <dbReference type="NCBI Taxonomy" id="412755"/>
    <lineage>
        <taxon>unclassified sequences</taxon>
        <taxon>metagenomes</taxon>
        <taxon>ecological metagenomes</taxon>
    </lineage>
</organism>
<sequence>MKVSVTPTREVRILGLDERPLNRLLWCAISFGMDKLFWADGYLFCLEVYEKALHYEVEKGFFPISQLCYIKFPKYMKYYEVERRTKIPIVDVSNMRFYSE</sequence>
<reference evidence="1" key="1">
    <citation type="journal article" date="2014" name="Front. Microbiol.">
        <title>High frequency of phylogenetically diverse reductive dehalogenase-homologous genes in deep subseafloor sedimentary metagenomes.</title>
        <authorList>
            <person name="Kawai M."/>
            <person name="Futagami T."/>
            <person name="Toyoda A."/>
            <person name="Takaki Y."/>
            <person name="Nishi S."/>
            <person name="Hori S."/>
            <person name="Arai W."/>
            <person name="Tsubouchi T."/>
            <person name="Morono Y."/>
            <person name="Uchiyama I."/>
            <person name="Ito T."/>
            <person name="Fujiyama A."/>
            <person name="Inagaki F."/>
            <person name="Takami H."/>
        </authorList>
    </citation>
    <scope>NUCLEOTIDE SEQUENCE</scope>
    <source>
        <strain evidence="1">Expedition CK06-06</strain>
    </source>
</reference>
<comment type="caution">
    <text evidence="1">The sequence shown here is derived from an EMBL/GenBank/DDBJ whole genome shotgun (WGS) entry which is preliminary data.</text>
</comment>
<gene>
    <name evidence="1" type="ORF">S12H4_30833</name>
</gene>
<protein>
    <submittedName>
        <fullName evidence="1">Uncharacterized protein</fullName>
    </submittedName>
</protein>
<name>X1SJD9_9ZZZZ</name>
<dbReference type="EMBL" id="BARW01017936">
    <property type="protein sequence ID" value="GAI93073.1"/>
    <property type="molecule type" value="Genomic_DNA"/>
</dbReference>
<accession>X1SJD9</accession>
<proteinExistence type="predicted"/>
<feature type="non-terminal residue" evidence="1">
    <location>
        <position position="100"/>
    </location>
</feature>